<protein>
    <recommendedName>
        <fullName evidence="3">CopG family transcriptional regulator</fullName>
    </recommendedName>
</protein>
<dbReference type="EMBL" id="PCXF01000079">
    <property type="protein sequence ID" value="PIR27090.1"/>
    <property type="molecule type" value="Genomic_DNA"/>
</dbReference>
<comment type="caution">
    <text evidence="1">The sequence shown here is derived from an EMBL/GenBank/DDBJ whole genome shotgun (WGS) entry which is preliminary data.</text>
</comment>
<dbReference type="AlphaFoldDB" id="A0A2H0PYI3"/>
<name>A0A2H0PYI3_9BACT</name>
<evidence type="ECO:0000313" key="1">
    <source>
        <dbReference type="EMBL" id="PIR27090.1"/>
    </source>
</evidence>
<evidence type="ECO:0000313" key="2">
    <source>
        <dbReference type="Proteomes" id="UP000231154"/>
    </source>
</evidence>
<organism evidence="1 2">
    <name type="scientific">Candidatus Berkelbacteria bacterium CG11_big_fil_rev_8_21_14_0_20_42_15</name>
    <dbReference type="NCBI Taxonomy" id="1974517"/>
    <lineage>
        <taxon>Bacteria</taxon>
        <taxon>Candidatus Berkelbacteria</taxon>
    </lineage>
</organism>
<reference evidence="1 2" key="1">
    <citation type="submission" date="2017-09" db="EMBL/GenBank/DDBJ databases">
        <title>Depth-based differentiation of microbial function through sediment-hosted aquifers and enrichment of novel symbionts in the deep terrestrial subsurface.</title>
        <authorList>
            <person name="Probst A.J."/>
            <person name="Ladd B."/>
            <person name="Jarett J.K."/>
            <person name="Geller-Mcgrath D.E."/>
            <person name="Sieber C.M."/>
            <person name="Emerson J.B."/>
            <person name="Anantharaman K."/>
            <person name="Thomas B.C."/>
            <person name="Malmstrom R."/>
            <person name="Stieglmeier M."/>
            <person name="Klingl A."/>
            <person name="Woyke T."/>
            <person name="Ryan C.M."/>
            <person name="Banfield J.F."/>
        </authorList>
    </citation>
    <scope>NUCLEOTIDE SEQUENCE [LARGE SCALE GENOMIC DNA]</scope>
    <source>
        <strain evidence="1">CG11_big_fil_rev_8_21_14_0_20_42_15</strain>
    </source>
</reference>
<evidence type="ECO:0008006" key="3">
    <source>
        <dbReference type="Google" id="ProtNLM"/>
    </source>
</evidence>
<dbReference type="Proteomes" id="UP000231154">
    <property type="component" value="Unassembled WGS sequence"/>
</dbReference>
<sequence length="77" mass="8675">MPKTTTVLRPKKVQLYLSERELVDLQYIRGQTGAGTDSETIRTAIRHRAIELREVEKNNGAEVVIERPDGTKVVIVS</sequence>
<accession>A0A2H0PYI3</accession>
<proteinExistence type="predicted"/>
<gene>
    <name evidence="1" type="ORF">COV40_02735</name>
</gene>